<dbReference type="CDD" id="cd00063">
    <property type="entry name" value="FN3"/>
    <property type="match status" value="1"/>
</dbReference>
<dbReference type="SUPFAM" id="SSF52058">
    <property type="entry name" value="L domain-like"/>
    <property type="match status" value="2"/>
</dbReference>
<comment type="caution">
    <text evidence="3">The sequence shown here is derived from an EMBL/GenBank/DDBJ whole genome shotgun (WGS) entry which is preliminary data.</text>
</comment>
<dbReference type="Gene3D" id="3.80.20.20">
    <property type="entry name" value="Receptor L-domain"/>
    <property type="match status" value="2"/>
</dbReference>
<dbReference type="Pfam" id="PF01030">
    <property type="entry name" value="Recep_L_domain"/>
    <property type="match status" value="1"/>
</dbReference>
<keyword evidence="1" id="KW-0732">Signal</keyword>
<name>A0A504YW87_FASGI</name>
<dbReference type="Gene3D" id="2.10.220.10">
    <property type="entry name" value="Hormone Receptor, Insulin-like Growth Factor Receptor 1, Chain A, domain 2"/>
    <property type="match status" value="1"/>
</dbReference>
<protein>
    <recommendedName>
        <fullName evidence="2">Receptor L-domain domain-containing protein</fullName>
    </recommendedName>
</protein>
<sequence>MNITPRCLVRTINSLAFIYTVLVVDIIKTEEEAVCSRQDIRQTNVLERMCRCDVIEGDLSIAFVWLTRNLSFHRLREISGSLLLYDVDGLSSLSTLFPRLTVIRGHSLIYSYALVVRATAFQDIALPSLQLIERGGVRIENNPKLCHSNLVHWTALWNHSRLGDPKHPVDLINNGGPECSTSCPVKCPLLPDGHRGCWSETVCQTALCKYSFNVVQYMYYSQHLPTPPPLFVLLRFRHQYRQRRCVTVEQCLENISLPLISTTPRISTELETANHSVNYSVLVEKEHSNAIYRGACVTQCPVDHVRDKSGHCTPCESQCPRKSCPELLIHDLRDLDALVGCYSAVAIYLSIQDGEPEFVNRLLEEAFSRLRVVEQSLRIVRSPVLTTLPMLNSLQSLGTMHGNVSHPIVLEISGNDNLADMWSPRVTPENPQGLVLRGPGTIRITQNRRLCPNQVFQLFRSDTVQLVRPAAWLSDVERDLIQLTNGDLAYCNWSTILVNISQVDAISVQVSWLKENMSNTVYEEEEPVLMFLLYRHVPIGVTVTQNPGSSVLNEWKMLPVACATRWSSSLPRCATVLGNLSPATRYAVYLEIRYPLRRTGALSKVLYFITLPVNPTAPRYTWLEAINASALNLTWIGPSSPGGQIDSYLIWFRSVPWNPRDYAQLDACLQNSDGLISGGPSAISSSTPFMWNEKADAGTKTSRCKQCSRCPALHRVERLYKFVYECCVSSRCFDTSGFSDSKIVPSFLSSGKFRWSNHCMMGFRIAPINCEFPSLTEHTAIQKN</sequence>
<dbReference type="InterPro" id="IPR036941">
    <property type="entry name" value="Rcpt_L-dom_sf"/>
</dbReference>
<feature type="signal peptide" evidence="1">
    <location>
        <begin position="1"/>
        <end position="23"/>
    </location>
</feature>
<dbReference type="InterPro" id="IPR003961">
    <property type="entry name" value="FN3_dom"/>
</dbReference>
<dbReference type="InterPro" id="IPR013783">
    <property type="entry name" value="Ig-like_fold"/>
</dbReference>
<evidence type="ECO:0000256" key="1">
    <source>
        <dbReference type="SAM" id="SignalP"/>
    </source>
</evidence>
<dbReference type="AlphaFoldDB" id="A0A504YW87"/>
<dbReference type="OrthoDB" id="6265990at2759"/>
<dbReference type="InterPro" id="IPR036116">
    <property type="entry name" value="FN3_sf"/>
</dbReference>
<dbReference type="Gene3D" id="2.60.40.10">
    <property type="entry name" value="Immunoglobulins"/>
    <property type="match status" value="1"/>
</dbReference>
<dbReference type="EMBL" id="SUNJ01004247">
    <property type="protein sequence ID" value="TPP64586.1"/>
    <property type="molecule type" value="Genomic_DNA"/>
</dbReference>
<dbReference type="InterPro" id="IPR000494">
    <property type="entry name" value="Rcpt_L-dom"/>
</dbReference>
<organism evidence="3 4">
    <name type="scientific">Fasciola gigantica</name>
    <name type="common">Giant liver fluke</name>
    <dbReference type="NCBI Taxonomy" id="46835"/>
    <lineage>
        <taxon>Eukaryota</taxon>
        <taxon>Metazoa</taxon>
        <taxon>Spiralia</taxon>
        <taxon>Lophotrochozoa</taxon>
        <taxon>Platyhelminthes</taxon>
        <taxon>Trematoda</taxon>
        <taxon>Digenea</taxon>
        <taxon>Plagiorchiida</taxon>
        <taxon>Echinostomata</taxon>
        <taxon>Echinostomatoidea</taxon>
        <taxon>Fasciolidae</taxon>
        <taxon>Fasciola</taxon>
    </lineage>
</organism>
<proteinExistence type="predicted"/>
<dbReference type="STRING" id="46835.A0A504YW87"/>
<feature type="domain" description="Receptor L-domain" evidence="2">
    <location>
        <begin position="52"/>
        <end position="155"/>
    </location>
</feature>
<accession>A0A504YW87</accession>
<reference evidence="3 4" key="1">
    <citation type="submission" date="2019-04" db="EMBL/GenBank/DDBJ databases">
        <title>Annotation for the trematode Fasciola gigantica.</title>
        <authorList>
            <person name="Choi Y.-J."/>
        </authorList>
    </citation>
    <scope>NUCLEOTIDE SEQUENCE [LARGE SCALE GENOMIC DNA]</scope>
    <source>
        <strain evidence="3">Uganda_cow_1</strain>
    </source>
</reference>
<evidence type="ECO:0000313" key="4">
    <source>
        <dbReference type="Proteomes" id="UP000316759"/>
    </source>
</evidence>
<evidence type="ECO:0000313" key="3">
    <source>
        <dbReference type="EMBL" id="TPP64586.1"/>
    </source>
</evidence>
<dbReference type="SUPFAM" id="SSF49265">
    <property type="entry name" value="Fibronectin type III"/>
    <property type="match status" value="1"/>
</dbReference>
<keyword evidence="4" id="KW-1185">Reference proteome</keyword>
<gene>
    <name evidence="3" type="ORF">FGIG_06841</name>
</gene>
<evidence type="ECO:0000259" key="2">
    <source>
        <dbReference type="Pfam" id="PF01030"/>
    </source>
</evidence>
<dbReference type="Proteomes" id="UP000316759">
    <property type="component" value="Unassembled WGS sequence"/>
</dbReference>
<feature type="chain" id="PRO_5021265167" description="Receptor L-domain domain-containing protein" evidence="1">
    <location>
        <begin position="24"/>
        <end position="784"/>
    </location>
</feature>